<dbReference type="FunFam" id="3.30.830.10:FF:000008">
    <property type="entry name" value="Mitochondrial-processing peptidase subunit beta"/>
    <property type="match status" value="1"/>
</dbReference>
<dbReference type="AlphaFoldDB" id="A0A327KZ91"/>
<accession>A0A327KZ91</accession>
<dbReference type="SUPFAM" id="SSF63411">
    <property type="entry name" value="LuxS/MPP-like metallohydrolase"/>
    <property type="match status" value="2"/>
</dbReference>
<protein>
    <submittedName>
        <fullName evidence="8">Peptidase M16</fullName>
    </submittedName>
</protein>
<evidence type="ECO:0000256" key="1">
    <source>
        <dbReference type="ARBA" id="ARBA00001947"/>
    </source>
</evidence>
<keyword evidence="3" id="KW-0482">Metalloprotease</keyword>
<evidence type="ECO:0000313" key="9">
    <source>
        <dbReference type="Proteomes" id="UP000249130"/>
    </source>
</evidence>
<keyword evidence="9" id="KW-1185">Reference proteome</keyword>
<dbReference type="InterPro" id="IPR050361">
    <property type="entry name" value="MPP/UQCRC_Complex"/>
</dbReference>
<dbReference type="PROSITE" id="PS00143">
    <property type="entry name" value="INSULINASE"/>
    <property type="match status" value="1"/>
</dbReference>
<dbReference type="GO" id="GO:0046872">
    <property type="term" value="F:metal ion binding"/>
    <property type="evidence" value="ECO:0007669"/>
    <property type="project" value="InterPro"/>
</dbReference>
<comment type="caution">
    <text evidence="8">The sequence shown here is derived from an EMBL/GenBank/DDBJ whole genome shotgun (WGS) entry which is preliminary data.</text>
</comment>
<dbReference type="Pfam" id="PF05193">
    <property type="entry name" value="Peptidase_M16_C"/>
    <property type="match status" value="1"/>
</dbReference>
<dbReference type="RefSeq" id="WP_111420167.1">
    <property type="nucleotide sequence ID" value="NZ_NPEX01000114.1"/>
</dbReference>
<dbReference type="Gene3D" id="3.30.830.10">
    <property type="entry name" value="Metalloenzyme, LuxS/M16 peptidase-like"/>
    <property type="match status" value="2"/>
</dbReference>
<feature type="domain" description="Peptidase M16 C-terminal" evidence="7">
    <location>
        <begin position="168"/>
        <end position="338"/>
    </location>
</feature>
<name>A0A327KZ91_9BRAD</name>
<evidence type="ECO:0000256" key="2">
    <source>
        <dbReference type="ARBA" id="ARBA00007261"/>
    </source>
</evidence>
<comment type="similarity">
    <text evidence="2 4">Belongs to the peptidase M16 family.</text>
</comment>
<feature type="coiled-coil region" evidence="5">
    <location>
        <begin position="312"/>
        <end position="339"/>
    </location>
</feature>
<dbReference type="EMBL" id="NPEX01000114">
    <property type="protein sequence ID" value="RAI42983.1"/>
    <property type="molecule type" value="Genomic_DNA"/>
</dbReference>
<evidence type="ECO:0000256" key="3">
    <source>
        <dbReference type="ARBA" id="ARBA00023049"/>
    </source>
</evidence>
<evidence type="ECO:0000313" key="8">
    <source>
        <dbReference type="EMBL" id="RAI42983.1"/>
    </source>
</evidence>
<dbReference type="GO" id="GO:0004222">
    <property type="term" value="F:metalloendopeptidase activity"/>
    <property type="evidence" value="ECO:0007669"/>
    <property type="project" value="InterPro"/>
</dbReference>
<gene>
    <name evidence="8" type="ORF">CH341_16755</name>
</gene>
<dbReference type="InterPro" id="IPR001431">
    <property type="entry name" value="Pept_M16_Zn_BS"/>
</dbReference>
<reference evidence="8 9" key="1">
    <citation type="submission" date="2017-07" db="EMBL/GenBank/DDBJ databases">
        <title>Draft Genome Sequences of Select Purple Nonsulfur Bacteria.</title>
        <authorList>
            <person name="Lasarre B."/>
            <person name="Mckinlay J.B."/>
        </authorList>
    </citation>
    <scope>NUCLEOTIDE SEQUENCE [LARGE SCALE GENOMIC DNA]</scope>
    <source>
        <strain evidence="8 9">DSM 5909</strain>
    </source>
</reference>
<feature type="domain" description="Peptidase M16 N-terminal" evidence="6">
    <location>
        <begin position="14"/>
        <end position="160"/>
    </location>
</feature>
<dbReference type="PANTHER" id="PTHR11851">
    <property type="entry name" value="METALLOPROTEASE"/>
    <property type="match status" value="1"/>
</dbReference>
<dbReference type="InterPro" id="IPR011249">
    <property type="entry name" value="Metalloenz_LuxS/M16"/>
</dbReference>
<evidence type="ECO:0000259" key="7">
    <source>
        <dbReference type="Pfam" id="PF05193"/>
    </source>
</evidence>
<organism evidence="8 9">
    <name type="scientific">Rhodoplanes roseus</name>
    <dbReference type="NCBI Taxonomy" id="29409"/>
    <lineage>
        <taxon>Bacteria</taxon>
        <taxon>Pseudomonadati</taxon>
        <taxon>Pseudomonadota</taxon>
        <taxon>Alphaproteobacteria</taxon>
        <taxon>Hyphomicrobiales</taxon>
        <taxon>Nitrobacteraceae</taxon>
        <taxon>Rhodoplanes</taxon>
    </lineage>
</organism>
<proteinExistence type="inferred from homology"/>
<evidence type="ECO:0000259" key="6">
    <source>
        <dbReference type="Pfam" id="PF00675"/>
    </source>
</evidence>
<dbReference type="InterPro" id="IPR007863">
    <property type="entry name" value="Peptidase_M16_C"/>
</dbReference>
<dbReference type="PANTHER" id="PTHR11851:SF49">
    <property type="entry name" value="MITOCHONDRIAL-PROCESSING PEPTIDASE SUBUNIT ALPHA"/>
    <property type="match status" value="1"/>
</dbReference>
<evidence type="ECO:0000256" key="5">
    <source>
        <dbReference type="SAM" id="Coils"/>
    </source>
</evidence>
<evidence type="ECO:0000256" key="4">
    <source>
        <dbReference type="RuleBase" id="RU004447"/>
    </source>
</evidence>
<comment type="cofactor">
    <cofactor evidence="1">
        <name>Zn(2+)</name>
        <dbReference type="ChEBI" id="CHEBI:29105"/>
    </cofactor>
</comment>
<sequence length="422" mass="45449">MTVEVSRLPSGLIVVTDDMPHLETASLGVWVNCGSRHERSDEHGISHFLEHMAFKGTRNRTARQIAEEIEAVGGDLNAATGVEVTAYYARMLRDDVPLALEVLADILSNPRFDDDEIAREKNVIIQEIGALEDTPDDLVFDFLQATAYANQPVGRSILGTPATVRAVDAPMLRDYLGRNYRGPGTVVAAAGAVDHAAVLRDVERLFDGFSGPARGRPEPARFRGGVHIEGRDLEQAHLALALEGVPQRDPTLYSLQVFTNVLGGGMSSRLFQEVRETRGLCYSIYCFHSPYADTGLFGLYAGTDAADAQELMRVVVDEMEAAAEQLTEAEVNRAKAQMKSGLLMALESSGARAEQLARQMIIHDRVMSIDEIVARVDAVTVESARAAGRSLLARSRPAVAALGPGGLESAAAIAESLALKAA</sequence>
<keyword evidence="5" id="KW-0175">Coiled coil</keyword>
<dbReference type="OrthoDB" id="9811314at2"/>
<dbReference type="Pfam" id="PF00675">
    <property type="entry name" value="Peptidase_M16"/>
    <property type="match status" value="1"/>
</dbReference>
<keyword evidence="3" id="KW-0378">Hydrolase</keyword>
<keyword evidence="3" id="KW-0645">Protease</keyword>
<dbReference type="GO" id="GO:0006508">
    <property type="term" value="P:proteolysis"/>
    <property type="evidence" value="ECO:0007669"/>
    <property type="project" value="InterPro"/>
</dbReference>
<dbReference type="Proteomes" id="UP000249130">
    <property type="component" value="Unassembled WGS sequence"/>
</dbReference>
<dbReference type="InterPro" id="IPR011765">
    <property type="entry name" value="Pept_M16_N"/>
</dbReference>